<dbReference type="Proteomes" id="UP000192758">
    <property type="component" value="Unassembled WGS sequence"/>
</dbReference>
<organism evidence="1 2">
    <name type="scientific">Ecytonucleospora hepatopenaei</name>
    <dbReference type="NCBI Taxonomy" id="646526"/>
    <lineage>
        <taxon>Eukaryota</taxon>
        <taxon>Fungi</taxon>
        <taxon>Fungi incertae sedis</taxon>
        <taxon>Microsporidia</taxon>
        <taxon>Enterocytozoonidae</taxon>
        <taxon>Ecytonucleospora</taxon>
    </lineage>
</organism>
<reference evidence="1 2" key="1">
    <citation type="journal article" date="2017" name="Environ. Microbiol.">
        <title>Decay of the glycolytic pathway and adaptation to intranuclear parasitism within Enterocytozoonidae microsporidia.</title>
        <authorList>
            <person name="Wiredu Boakye D."/>
            <person name="Jaroenlak P."/>
            <person name="Prachumwat A."/>
            <person name="Williams T.A."/>
            <person name="Bateman K.S."/>
            <person name="Itsathitphaisarn O."/>
            <person name="Sritunyalucksana K."/>
            <person name="Paszkiewicz K.H."/>
            <person name="Moore K.A."/>
            <person name="Stentiford G.D."/>
            <person name="Williams B.A."/>
        </authorList>
    </citation>
    <scope>NUCLEOTIDE SEQUENCE [LARGE SCALE GENOMIC DNA]</scope>
    <source>
        <strain evidence="1 2">TH1</strain>
    </source>
</reference>
<evidence type="ECO:0000313" key="2">
    <source>
        <dbReference type="Proteomes" id="UP000192758"/>
    </source>
</evidence>
<sequence length="140" mass="15967">MYYGTFITELRIIGINVSALRSGTVFKTIFHGFTDPSIIPKTQNSLLGCLQRWYFCLCTKRLSSISTTQSVPPSFTGFSSTCLWHGLLKKSITFIIELLEASAFRHIWFCLKLLNHLHVIFKKSTKEMVKLASNDSVRIE</sequence>
<proteinExistence type="predicted"/>
<gene>
    <name evidence="1" type="ORF">EHP00_2167</name>
</gene>
<keyword evidence="2" id="KW-1185">Reference proteome</keyword>
<dbReference type="AlphaFoldDB" id="A0A1W0E5A0"/>
<evidence type="ECO:0000313" key="1">
    <source>
        <dbReference type="EMBL" id="OQS54406.1"/>
    </source>
</evidence>
<dbReference type="EMBL" id="MNPJ01000020">
    <property type="protein sequence ID" value="OQS54406.1"/>
    <property type="molecule type" value="Genomic_DNA"/>
</dbReference>
<dbReference type="VEuPathDB" id="MicrosporidiaDB:EHP00_2167"/>
<protein>
    <submittedName>
        <fullName evidence="1">Uncharacterized protein</fullName>
    </submittedName>
</protein>
<name>A0A1W0E5A0_9MICR</name>
<accession>A0A1W0E5A0</accession>
<comment type="caution">
    <text evidence="1">The sequence shown here is derived from an EMBL/GenBank/DDBJ whole genome shotgun (WGS) entry which is preliminary data.</text>
</comment>